<dbReference type="Proteomes" id="UP000886653">
    <property type="component" value="Unassembled WGS sequence"/>
</dbReference>
<organism evidence="1 2">
    <name type="scientific">Cronartium quercuum f. sp. fusiforme G11</name>
    <dbReference type="NCBI Taxonomy" id="708437"/>
    <lineage>
        <taxon>Eukaryota</taxon>
        <taxon>Fungi</taxon>
        <taxon>Dikarya</taxon>
        <taxon>Basidiomycota</taxon>
        <taxon>Pucciniomycotina</taxon>
        <taxon>Pucciniomycetes</taxon>
        <taxon>Pucciniales</taxon>
        <taxon>Coleosporiaceae</taxon>
        <taxon>Cronartium</taxon>
    </lineage>
</organism>
<gene>
    <name evidence="1" type="ORF">CROQUDRAFT_98091</name>
</gene>
<name>A0A9P6T8Y0_9BASI</name>
<keyword evidence="2" id="KW-1185">Reference proteome</keyword>
<dbReference type="EMBL" id="MU167364">
    <property type="protein sequence ID" value="KAG0141968.1"/>
    <property type="molecule type" value="Genomic_DNA"/>
</dbReference>
<comment type="caution">
    <text evidence="1">The sequence shown here is derived from an EMBL/GenBank/DDBJ whole genome shotgun (WGS) entry which is preliminary data.</text>
</comment>
<sequence length="93" mass="10800">MYIWLWRSRVPGVNLYPILNKGKHPESTNGMAWKIPEAGAVILLGDWTRRGRATEHSRPPVYNSTYYFAMFASWIGFRFDPMEKLPELGVKLN</sequence>
<protein>
    <submittedName>
        <fullName evidence="1">Uncharacterized protein</fullName>
    </submittedName>
</protein>
<reference evidence="1" key="1">
    <citation type="submission" date="2013-11" db="EMBL/GenBank/DDBJ databases">
        <title>Genome sequence of the fusiform rust pathogen reveals effectors for host alternation and coevolution with pine.</title>
        <authorList>
            <consortium name="DOE Joint Genome Institute"/>
            <person name="Smith K."/>
            <person name="Pendleton A."/>
            <person name="Kubisiak T."/>
            <person name="Anderson C."/>
            <person name="Salamov A."/>
            <person name="Aerts A."/>
            <person name="Riley R."/>
            <person name="Clum A."/>
            <person name="Lindquist E."/>
            <person name="Ence D."/>
            <person name="Campbell M."/>
            <person name="Kronenberg Z."/>
            <person name="Feau N."/>
            <person name="Dhillon B."/>
            <person name="Hamelin R."/>
            <person name="Burleigh J."/>
            <person name="Smith J."/>
            <person name="Yandell M."/>
            <person name="Nelson C."/>
            <person name="Grigoriev I."/>
            <person name="Davis J."/>
        </authorList>
    </citation>
    <scope>NUCLEOTIDE SEQUENCE</scope>
    <source>
        <strain evidence="1">G11</strain>
    </source>
</reference>
<accession>A0A9P6T8Y0</accession>
<evidence type="ECO:0000313" key="1">
    <source>
        <dbReference type="EMBL" id="KAG0141968.1"/>
    </source>
</evidence>
<dbReference type="AlphaFoldDB" id="A0A9P6T8Y0"/>
<evidence type="ECO:0000313" key="2">
    <source>
        <dbReference type="Proteomes" id="UP000886653"/>
    </source>
</evidence>
<proteinExistence type="predicted"/>